<organism evidence="2 3">
    <name type="scientific">Hymenobacter polaris</name>
    <dbReference type="NCBI Taxonomy" id="2682546"/>
    <lineage>
        <taxon>Bacteria</taxon>
        <taxon>Pseudomonadati</taxon>
        <taxon>Bacteroidota</taxon>
        <taxon>Cytophagia</taxon>
        <taxon>Cytophagales</taxon>
        <taxon>Hymenobacteraceae</taxon>
        <taxon>Hymenobacter</taxon>
    </lineage>
</organism>
<sequence length="119" mass="13463">MEKRPTPTPEAIAPATVPLAVPAPLAEHLPTLLWDVDPDTIDPQAMARTIVQRVIQRGSKEDWAAMLEYYGRPRVQEIVETVPYMSDAAIAAVCQFFHIEKETLRCYQRKQSIPQTFNS</sequence>
<evidence type="ECO:0000313" key="2">
    <source>
        <dbReference type="EMBL" id="NML68114.1"/>
    </source>
</evidence>
<feature type="domain" description="DUF6922" evidence="1">
    <location>
        <begin position="30"/>
        <end position="79"/>
    </location>
</feature>
<accession>A0A7Y0FQ73</accession>
<dbReference type="Proteomes" id="UP000559626">
    <property type="component" value="Unassembled WGS sequence"/>
</dbReference>
<proteinExistence type="predicted"/>
<gene>
    <name evidence="2" type="ORF">HHL22_23185</name>
</gene>
<dbReference type="EMBL" id="JABBGH010000006">
    <property type="protein sequence ID" value="NML68114.1"/>
    <property type="molecule type" value="Genomic_DNA"/>
</dbReference>
<keyword evidence="3" id="KW-1185">Reference proteome</keyword>
<evidence type="ECO:0000259" key="1">
    <source>
        <dbReference type="Pfam" id="PF21956"/>
    </source>
</evidence>
<dbReference type="Pfam" id="PF21956">
    <property type="entry name" value="DUF6922"/>
    <property type="match status" value="1"/>
</dbReference>
<dbReference type="RefSeq" id="WP_169533822.1">
    <property type="nucleotide sequence ID" value="NZ_JABBGH010000006.1"/>
</dbReference>
<dbReference type="AlphaFoldDB" id="A0A7Y0FQ73"/>
<reference evidence="2 3" key="1">
    <citation type="submission" date="2020-04" db="EMBL/GenBank/DDBJ databases">
        <title>Hymenobacter polaris sp. nov., isolated from Arctic soil.</title>
        <authorList>
            <person name="Dahal R.H."/>
        </authorList>
    </citation>
    <scope>NUCLEOTIDE SEQUENCE [LARGE SCALE GENOMIC DNA]</scope>
    <source>
        <strain evidence="2 3">RP-2-7</strain>
    </source>
</reference>
<protein>
    <recommendedName>
        <fullName evidence="1">DUF6922 domain-containing protein</fullName>
    </recommendedName>
</protein>
<name>A0A7Y0FQ73_9BACT</name>
<evidence type="ECO:0000313" key="3">
    <source>
        <dbReference type="Proteomes" id="UP000559626"/>
    </source>
</evidence>
<comment type="caution">
    <text evidence="2">The sequence shown here is derived from an EMBL/GenBank/DDBJ whole genome shotgun (WGS) entry which is preliminary data.</text>
</comment>
<dbReference type="InterPro" id="IPR053830">
    <property type="entry name" value="DUF6922"/>
</dbReference>